<dbReference type="GO" id="GO:0003735">
    <property type="term" value="F:structural constituent of ribosome"/>
    <property type="evidence" value="ECO:0007669"/>
    <property type="project" value="InterPro"/>
</dbReference>
<dbReference type="PANTHER" id="PTHR11655:SF16">
    <property type="entry name" value="60S RIBOSOMAL PROTEIN L9"/>
    <property type="match status" value="1"/>
</dbReference>
<keyword evidence="6" id="KW-1185">Reference proteome</keyword>
<dbReference type="OMA" id="YAHFPMK"/>
<evidence type="ECO:0000313" key="6">
    <source>
        <dbReference type="Proteomes" id="UP000011083"/>
    </source>
</evidence>
<dbReference type="GO" id="GO:0002181">
    <property type="term" value="P:cytoplasmic translation"/>
    <property type="evidence" value="ECO:0007669"/>
    <property type="project" value="TreeGrafter"/>
</dbReference>
<sequence length="189" mass="21447">MKTIVASQVLPLPKNVTVSVNSRVVTVKGPRGELTRRFKHTDAEMEIIGGKKRKLKVTIWFGKRKNLACIRTICTHIKNMIVGVTKGYEYKMKFVYAHFPVNCNIPDDGKFVEIHNFLGEKVVRRVHMLEGVKVTRSTEKDEIILTGNDLELVSQSAANVHQSVLVKNKDIRKFLDGIYVSEKKVIGQE</sequence>
<evidence type="ECO:0000256" key="1">
    <source>
        <dbReference type="ARBA" id="ARBA00009356"/>
    </source>
</evidence>
<feature type="domain" description="Large ribosomal subunit protein uL6 alpha-beta" evidence="4">
    <location>
        <begin position="13"/>
        <end position="87"/>
    </location>
</feature>
<evidence type="ECO:0000313" key="5">
    <source>
        <dbReference type="EMBL" id="ELR12883.1"/>
    </source>
</evidence>
<dbReference type="OrthoDB" id="10252633at2759"/>
<dbReference type="PANTHER" id="PTHR11655">
    <property type="entry name" value="60S/50S RIBOSOMAL PROTEIN L6/L9"/>
    <property type="match status" value="1"/>
</dbReference>
<dbReference type="KEGG" id="acan:ACA1_094930"/>
<accession>L8GJF7</accession>
<organism evidence="5 6">
    <name type="scientific">Acanthamoeba castellanii (strain ATCC 30010 / Neff)</name>
    <dbReference type="NCBI Taxonomy" id="1257118"/>
    <lineage>
        <taxon>Eukaryota</taxon>
        <taxon>Amoebozoa</taxon>
        <taxon>Discosea</taxon>
        <taxon>Longamoebia</taxon>
        <taxon>Centramoebida</taxon>
        <taxon>Acanthamoebidae</taxon>
        <taxon>Acanthamoeba</taxon>
    </lineage>
</organism>
<dbReference type="RefSeq" id="XP_004334896.1">
    <property type="nucleotide sequence ID" value="XM_004334848.1"/>
</dbReference>
<dbReference type="EMBL" id="KB008103">
    <property type="protein sequence ID" value="ELR12883.1"/>
    <property type="molecule type" value="Genomic_DNA"/>
</dbReference>
<proteinExistence type="inferred from homology"/>
<dbReference type="Proteomes" id="UP000011083">
    <property type="component" value="Unassembled WGS sequence"/>
</dbReference>
<dbReference type="SUPFAM" id="SSF56053">
    <property type="entry name" value="Ribosomal protein L6"/>
    <property type="match status" value="2"/>
</dbReference>
<feature type="domain" description="Large ribosomal subunit protein uL6 alpha-beta" evidence="4">
    <location>
        <begin position="99"/>
        <end position="177"/>
    </location>
</feature>
<dbReference type="FunFam" id="3.90.930.12:FF:000004">
    <property type="entry name" value="60S ribosomal protein L9"/>
    <property type="match status" value="1"/>
</dbReference>
<dbReference type="PROSITE" id="PS00700">
    <property type="entry name" value="RIBOSOMAL_L6_2"/>
    <property type="match status" value="1"/>
</dbReference>
<keyword evidence="3" id="KW-0687">Ribonucleoprotein</keyword>
<dbReference type="GO" id="GO:0022625">
    <property type="term" value="C:cytosolic large ribosomal subunit"/>
    <property type="evidence" value="ECO:0007669"/>
    <property type="project" value="TreeGrafter"/>
</dbReference>
<dbReference type="Gene3D" id="3.90.930.12">
    <property type="entry name" value="Ribosomal protein L6, alpha-beta domain"/>
    <property type="match status" value="2"/>
</dbReference>
<dbReference type="InterPro" id="IPR000702">
    <property type="entry name" value="Ribosomal_uL6-like"/>
</dbReference>
<dbReference type="VEuPathDB" id="AmoebaDB:ACA1_094930"/>
<dbReference type="InterPro" id="IPR036789">
    <property type="entry name" value="Ribosomal_uL6-like_a/b-dom_sf"/>
</dbReference>
<dbReference type="GO" id="GO:0019843">
    <property type="term" value="F:rRNA binding"/>
    <property type="evidence" value="ECO:0007669"/>
    <property type="project" value="InterPro"/>
</dbReference>
<keyword evidence="2 5" id="KW-0689">Ribosomal protein</keyword>
<name>L8GJF7_ACACF</name>
<protein>
    <submittedName>
        <fullName evidence="5">Ribosomal protein L6, putative</fullName>
    </submittedName>
</protein>
<dbReference type="STRING" id="1257118.L8GJF7"/>
<dbReference type="PIRSF" id="PIRSF002162">
    <property type="entry name" value="Ribosomal_L6"/>
    <property type="match status" value="1"/>
</dbReference>
<dbReference type="AlphaFoldDB" id="L8GJF7"/>
<dbReference type="Pfam" id="PF00347">
    <property type="entry name" value="Ribosomal_L6"/>
    <property type="match status" value="2"/>
</dbReference>
<evidence type="ECO:0000256" key="2">
    <source>
        <dbReference type="ARBA" id="ARBA00022980"/>
    </source>
</evidence>
<dbReference type="InterPro" id="IPR002359">
    <property type="entry name" value="Ribosomal_uL6_CS2"/>
</dbReference>
<evidence type="ECO:0000259" key="4">
    <source>
        <dbReference type="Pfam" id="PF00347"/>
    </source>
</evidence>
<comment type="similarity">
    <text evidence="1">Belongs to the universal ribosomal protein uL6 family.</text>
</comment>
<gene>
    <name evidence="5" type="ORF">ACA1_094930</name>
</gene>
<dbReference type="FunFam" id="3.90.930.12:FF:000003">
    <property type="entry name" value="60S ribosomal protein L9"/>
    <property type="match status" value="1"/>
</dbReference>
<dbReference type="InterPro" id="IPR020040">
    <property type="entry name" value="Ribosomal_uL6_a/b-dom"/>
</dbReference>
<dbReference type="GeneID" id="14913197"/>
<evidence type="ECO:0000256" key="3">
    <source>
        <dbReference type="ARBA" id="ARBA00023274"/>
    </source>
</evidence>
<reference evidence="5 6" key="1">
    <citation type="journal article" date="2013" name="Genome Biol.">
        <title>Genome of Acanthamoeba castellanii highlights extensive lateral gene transfer and early evolution of tyrosine kinase signaling.</title>
        <authorList>
            <person name="Clarke M."/>
            <person name="Lohan A.J."/>
            <person name="Liu B."/>
            <person name="Lagkouvardos I."/>
            <person name="Roy S."/>
            <person name="Zafar N."/>
            <person name="Bertelli C."/>
            <person name="Schilde C."/>
            <person name="Kianianmomeni A."/>
            <person name="Burglin T.R."/>
            <person name="Frech C."/>
            <person name="Turcotte B."/>
            <person name="Kopec K.O."/>
            <person name="Synnott J.M."/>
            <person name="Choo C."/>
            <person name="Paponov I."/>
            <person name="Finkler A."/>
            <person name="Soon Heng Tan C."/>
            <person name="Hutchins A.P."/>
            <person name="Weinmeier T."/>
            <person name="Rattei T."/>
            <person name="Chu J.S."/>
            <person name="Gimenez G."/>
            <person name="Irimia M."/>
            <person name="Rigden D.J."/>
            <person name="Fitzpatrick D.A."/>
            <person name="Lorenzo-Morales J."/>
            <person name="Bateman A."/>
            <person name="Chiu C.H."/>
            <person name="Tang P."/>
            <person name="Hegemann P."/>
            <person name="Fromm H."/>
            <person name="Raoult D."/>
            <person name="Greub G."/>
            <person name="Miranda-Saavedra D."/>
            <person name="Chen N."/>
            <person name="Nash P."/>
            <person name="Ginger M.L."/>
            <person name="Horn M."/>
            <person name="Schaap P."/>
            <person name="Caler L."/>
            <person name="Loftus B."/>
        </authorList>
    </citation>
    <scope>NUCLEOTIDE SEQUENCE [LARGE SCALE GENOMIC DNA]</scope>
    <source>
        <strain evidence="5 6">Neff</strain>
    </source>
</reference>